<dbReference type="GO" id="GO:0022857">
    <property type="term" value="F:transmembrane transporter activity"/>
    <property type="evidence" value="ECO:0007669"/>
    <property type="project" value="InterPro"/>
</dbReference>
<evidence type="ECO:0000313" key="5">
    <source>
        <dbReference type="Proteomes" id="UP000887226"/>
    </source>
</evidence>
<dbReference type="PANTHER" id="PTHR31806">
    <property type="entry name" value="PURINE-CYTOSINE PERMEASE FCY2-RELATED"/>
    <property type="match status" value="1"/>
</dbReference>
<dbReference type="GO" id="GO:0000329">
    <property type="term" value="C:fungal-type vacuole membrane"/>
    <property type="evidence" value="ECO:0007669"/>
    <property type="project" value="TreeGrafter"/>
</dbReference>
<dbReference type="Proteomes" id="UP000887226">
    <property type="component" value="Unassembled WGS sequence"/>
</dbReference>
<sequence length="305" mass="32841">MIRCAWVPQATVLLILLGAAGPHFDNTSPSLSSGKTLLGNRLSFFSLCLSSSVTYSSCAADYFVYCSPKLVTRTKVFFGTMCGLTSSFALCFVIGCGLSSGLHNNPTWAAAGSGSGALVVAGFDGLGAFGKVCAVITALGLVSNMVPPIYCCGVIFQVLGRYPAMVPRFIWNALAVVIFTVCALAGKNDLSLIFMNFLALMGYWVILWVAISLEEQLVFRRNRSPKYVWSDWNRQDKLPVGVAALMAFCLGWVAAILSMRQVYYTGPLAKLVGDEGADLGSFIGFAVTALSYFPARKLELAMFKR</sequence>
<gene>
    <name evidence="4" type="ORF">BJ878DRAFT_511448</name>
</gene>
<feature type="chain" id="PRO_5040131362" description="Purine-cytosine permease" evidence="3">
    <location>
        <begin position="23"/>
        <end position="305"/>
    </location>
</feature>
<keyword evidence="5" id="KW-1185">Reference proteome</keyword>
<evidence type="ECO:0000256" key="2">
    <source>
        <dbReference type="SAM" id="Phobius"/>
    </source>
</evidence>
<feature type="transmembrane region" description="Helical" evidence="2">
    <location>
        <begin position="128"/>
        <end position="156"/>
    </location>
</feature>
<comment type="caution">
    <text evidence="4">The sequence shown here is derived from an EMBL/GenBank/DDBJ whole genome shotgun (WGS) entry which is preliminary data.</text>
</comment>
<evidence type="ECO:0000256" key="1">
    <source>
        <dbReference type="ARBA" id="ARBA00022448"/>
    </source>
</evidence>
<evidence type="ECO:0000256" key="3">
    <source>
        <dbReference type="SAM" id="SignalP"/>
    </source>
</evidence>
<dbReference type="AlphaFoldDB" id="A0A9P8CE13"/>
<dbReference type="GO" id="GO:0005886">
    <property type="term" value="C:plasma membrane"/>
    <property type="evidence" value="ECO:0007669"/>
    <property type="project" value="TreeGrafter"/>
</dbReference>
<protein>
    <recommendedName>
        <fullName evidence="6">Purine-cytosine permease</fullName>
    </recommendedName>
</protein>
<dbReference type="Gene3D" id="1.10.4160.10">
    <property type="entry name" value="Hydantoin permease"/>
    <property type="match status" value="1"/>
</dbReference>
<dbReference type="EMBL" id="MU253988">
    <property type="protein sequence ID" value="KAG9243312.1"/>
    <property type="molecule type" value="Genomic_DNA"/>
</dbReference>
<feature type="transmembrane region" description="Helical" evidence="2">
    <location>
        <begin position="279"/>
        <end position="295"/>
    </location>
</feature>
<proteinExistence type="predicted"/>
<accession>A0A9P8CE13</accession>
<feature type="transmembrane region" description="Helical" evidence="2">
    <location>
        <begin position="76"/>
        <end position="100"/>
    </location>
</feature>
<feature type="transmembrane region" description="Helical" evidence="2">
    <location>
        <begin position="238"/>
        <end position="259"/>
    </location>
</feature>
<reference evidence="4" key="1">
    <citation type="journal article" date="2021" name="IMA Fungus">
        <title>Genomic characterization of three marine fungi, including Emericellopsis atlantica sp. nov. with signatures of a generalist lifestyle and marine biomass degradation.</title>
        <authorList>
            <person name="Hagestad O.C."/>
            <person name="Hou L."/>
            <person name="Andersen J.H."/>
            <person name="Hansen E.H."/>
            <person name="Altermark B."/>
            <person name="Li C."/>
            <person name="Kuhnert E."/>
            <person name="Cox R.J."/>
            <person name="Crous P.W."/>
            <person name="Spatafora J.W."/>
            <person name="Lail K."/>
            <person name="Amirebrahimi M."/>
            <person name="Lipzen A."/>
            <person name="Pangilinan J."/>
            <person name="Andreopoulos W."/>
            <person name="Hayes R.D."/>
            <person name="Ng V."/>
            <person name="Grigoriev I.V."/>
            <person name="Jackson S.A."/>
            <person name="Sutton T.D.S."/>
            <person name="Dobson A.D.W."/>
            <person name="Rama T."/>
        </authorList>
    </citation>
    <scope>NUCLEOTIDE SEQUENCE</scope>
    <source>
        <strain evidence="4">TRa3180A</strain>
    </source>
</reference>
<dbReference type="OrthoDB" id="2116389at2759"/>
<feature type="transmembrane region" description="Helical" evidence="2">
    <location>
        <begin position="44"/>
        <end position="64"/>
    </location>
</feature>
<dbReference type="InterPro" id="IPR026030">
    <property type="entry name" value="Pur-cyt_permease_Fcy2/21/22"/>
</dbReference>
<keyword evidence="3" id="KW-0732">Signal</keyword>
<keyword evidence="2" id="KW-0812">Transmembrane</keyword>
<name>A0A9P8CE13_9HELO</name>
<evidence type="ECO:0008006" key="6">
    <source>
        <dbReference type="Google" id="ProtNLM"/>
    </source>
</evidence>
<keyword evidence="2" id="KW-0472">Membrane</keyword>
<feature type="transmembrane region" description="Helical" evidence="2">
    <location>
        <begin position="192"/>
        <end position="213"/>
    </location>
</feature>
<dbReference type="PANTHER" id="PTHR31806:SF8">
    <property type="entry name" value="TRANSPORTER, PUTATIVE (AFU_ORTHOLOGUE AFUA_2G03000)-RELATED"/>
    <property type="match status" value="1"/>
</dbReference>
<organism evidence="4 5">
    <name type="scientific">Calycina marina</name>
    <dbReference type="NCBI Taxonomy" id="1763456"/>
    <lineage>
        <taxon>Eukaryota</taxon>
        <taxon>Fungi</taxon>
        <taxon>Dikarya</taxon>
        <taxon>Ascomycota</taxon>
        <taxon>Pezizomycotina</taxon>
        <taxon>Leotiomycetes</taxon>
        <taxon>Helotiales</taxon>
        <taxon>Pezizellaceae</taxon>
        <taxon>Calycina</taxon>
    </lineage>
</organism>
<keyword evidence="1" id="KW-0813">Transport</keyword>
<keyword evidence="2" id="KW-1133">Transmembrane helix</keyword>
<evidence type="ECO:0000313" key="4">
    <source>
        <dbReference type="EMBL" id="KAG9243312.1"/>
    </source>
</evidence>
<feature type="signal peptide" evidence="3">
    <location>
        <begin position="1"/>
        <end position="22"/>
    </location>
</feature>
<feature type="transmembrane region" description="Helical" evidence="2">
    <location>
        <begin position="168"/>
        <end position="186"/>
    </location>
</feature>